<comment type="caution">
    <text evidence="4">The sequence shown here is derived from an EMBL/GenBank/DDBJ whole genome shotgun (WGS) entry which is preliminary data.</text>
</comment>
<evidence type="ECO:0000256" key="1">
    <source>
        <dbReference type="ARBA" id="ARBA00007946"/>
    </source>
</evidence>
<dbReference type="AlphaFoldDB" id="A0A4S3JDZ2"/>
<dbReference type="Proteomes" id="UP000308092">
    <property type="component" value="Unassembled WGS sequence"/>
</dbReference>
<reference evidence="3 6" key="2">
    <citation type="submission" date="2019-08" db="EMBL/GenBank/DDBJ databases">
        <title>The genome sequence of a newly discovered highly antifungal drug resistant Aspergillus species, Aspergillus tanneri NIH 1004.</title>
        <authorList>
            <person name="Mounaud S."/>
            <person name="Singh I."/>
            <person name="Joardar V."/>
            <person name="Pakala S."/>
            <person name="Pakala S."/>
            <person name="Venepally P."/>
            <person name="Chung J.K."/>
            <person name="Losada L."/>
            <person name="Nierman W.C."/>
        </authorList>
    </citation>
    <scope>NUCLEOTIDE SEQUENCE [LARGE SCALE GENOMIC DNA]</scope>
    <source>
        <strain evidence="3 6">NIH1004</strain>
    </source>
</reference>
<evidence type="ECO:0000313" key="4">
    <source>
        <dbReference type="EMBL" id="THC93370.1"/>
    </source>
</evidence>
<keyword evidence="2" id="KW-0456">Lyase</keyword>
<protein>
    <submittedName>
        <fullName evidence="3">Terpene cyclase</fullName>
    </submittedName>
</protein>
<proteinExistence type="inferred from homology"/>
<dbReference type="Gene3D" id="1.10.600.10">
    <property type="entry name" value="Farnesyl Diphosphate Synthase"/>
    <property type="match status" value="1"/>
</dbReference>
<accession>A0A4S3JDZ2</accession>
<name>A0A4S3JDZ2_9EURO</name>
<organism evidence="4 5">
    <name type="scientific">Aspergillus tanneri</name>
    <dbReference type="NCBI Taxonomy" id="1220188"/>
    <lineage>
        <taxon>Eukaryota</taxon>
        <taxon>Fungi</taxon>
        <taxon>Dikarya</taxon>
        <taxon>Ascomycota</taxon>
        <taxon>Pezizomycotina</taxon>
        <taxon>Eurotiomycetes</taxon>
        <taxon>Eurotiomycetidae</taxon>
        <taxon>Eurotiales</taxon>
        <taxon>Aspergillaceae</taxon>
        <taxon>Aspergillus</taxon>
        <taxon>Aspergillus subgen. Circumdati</taxon>
    </lineage>
</organism>
<dbReference type="OrthoDB" id="2998174at2759"/>
<evidence type="ECO:0000256" key="2">
    <source>
        <dbReference type="ARBA" id="ARBA00023239"/>
    </source>
</evidence>
<dbReference type="GO" id="GO:0016838">
    <property type="term" value="F:carbon-oxygen lyase activity, acting on phosphates"/>
    <property type="evidence" value="ECO:0007669"/>
    <property type="project" value="InterPro"/>
</dbReference>
<dbReference type="VEuPathDB" id="FungiDB:EYZ11_007162"/>
<reference evidence="4 5" key="1">
    <citation type="submission" date="2019-03" db="EMBL/GenBank/DDBJ databases">
        <title>The genome sequence of a newly discovered highly antifungal drug resistant Aspergillus species, Aspergillus tanneri NIH 1004.</title>
        <authorList>
            <person name="Mounaud S."/>
            <person name="Singh I."/>
            <person name="Joardar V."/>
            <person name="Pakala S."/>
            <person name="Pakala S."/>
            <person name="Venepally P."/>
            <person name="Hoover J."/>
            <person name="Nierman W."/>
            <person name="Chung J."/>
            <person name="Losada L."/>
        </authorList>
    </citation>
    <scope>NUCLEOTIDE SEQUENCE [LARGE SCALE GENOMIC DNA]</scope>
    <source>
        <strain evidence="4 5">NIH1004</strain>
    </source>
</reference>
<evidence type="ECO:0000313" key="5">
    <source>
        <dbReference type="Proteomes" id="UP000308092"/>
    </source>
</evidence>
<evidence type="ECO:0000313" key="3">
    <source>
        <dbReference type="EMBL" id="KAA8652903.1"/>
    </source>
</evidence>
<sequence length="323" mass="36824">MTTSTEVYASTPEVIAAKDQPDVSAAEFRDIAKVWVDRYHLDPSYKHDITDIIDSVTKDCVSQLGPDLGPKYAENGCVLGVTFYMTHPRELQRIIGLFTAGFLSLDDLAPSMREDLYMFQPRLIVGEKQARGPLELLRKALAEMEPYYSKLAMGMIYGTVIEDILSMTLERPERPYTADKVSPDFTSFFRRMLGFGRPYGWFIIAKPLFNTPVDEVELVHFGVMPDLAELGVVINDILSFYKESVVGDERDNHAYREARARRVSLNTVLQEFTSQLIATFDAVHDKVAENPQLQYVLDSWMKGMIMFHFCAPRYRLGELNFKS</sequence>
<dbReference type="Proteomes" id="UP000324241">
    <property type="component" value="Unassembled WGS sequence"/>
</dbReference>
<dbReference type="EMBL" id="SOSA01000269">
    <property type="protein sequence ID" value="THC93370.1"/>
    <property type="molecule type" value="Genomic_DNA"/>
</dbReference>
<gene>
    <name evidence="3" type="ORF">ATNIH1004_001812</name>
    <name evidence="4" type="ORF">EYZ11_007162</name>
</gene>
<comment type="similarity">
    <text evidence="1">Belongs to the trichodiene synthase family.</text>
</comment>
<evidence type="ECO:0000313" key="6">
    <source>
        <dbReference type="Proteomes" id="UP000324241"/>
    </source>
</evidence>
<dbReference type="GeneID" id="54324514"/>
<dbReference type="InterPro" id="IPR008949">
    <property type="entry name" value="Isoprenoid_synthase_dom_sf"/>
</dbReference>
<dbReference type="SUPFAM" id="SSF48576">
    <property type="entry name" value="Terpenoid synthases"/>
    <property type="match status" value="1"/>
</dbReference>
<keyword evidence="5" id="KW-1185">Reference proteome</keyword>
<dbReference type="InterPro" id="IPR024652">
    <property type="entry name" value="Trichodiene_synth"/>
</dbReference>
<dbReference type="RefSeq" id="XP_033432264.1">
    <property type="nucleotide sequence ID" value="XM_033566507.1"/>
</dbReference>
<dbReference type="EMBL" id="QUQM01000002">
    <property type="protein sequence ID" value="KAA8652903.1"/>
    <property type="molecule type" value="Genomic_DNA"/>
</dbReference>
<dbReference type="STRING" id="1220188.A0A4S3JDZ2"/>
<dbReference type="Pfam" id="PF06330">
    <property type="entry name" value="TRI5"/>
    <property type="match status" value="1"/>
</dbReference>